<dbReference type="KEGG" id="fls:GLV81_10315"/>
<reference evidence="6 7" key="1">
    <citation type="submission" date="2019-11" db="EMBL/GenBank/DDBJ databases">
        <authorList>
            <person name="Im W.T."/>
        </authorList>
    </citation>
    <scope>NUCLEOTIDE SEQUENCE [LARGE SCALE GENOMIC DNA]</scope>
    <source>
        <strain evidence="6 7">SB-02</strain>
    </source>
</reference>
<dbReference type="Proteomes" id="UP000426027">
    <property type="component" value="Chromosome"/>
</dbReference>
<dbReference type="Gene3D" id="1.10.3910.10">
    <property type="entry name" value="SP0561-like"/>
    <property type="match status" value="1"/>
</dbReference>
<evidence type="ECO:0000256" key="4">
    <source>
        <dbReference type="ARBA" id="ARBA00023004"/>
    </source>
</evidence>
<evidence type="ECO:0000256" key="2">
    <source>
        <dbReference type="ARBA" id="ARBA00022490"/>
    </source>
</evidence>
<evidence type="ECO:0000313" key="7">
    <source>
        <dbReference type="Proteomes" id="UP000426027"/>
    </source>
</evidence>
<keyword evidence="7" id="KW-1185">Reference proteome</keyword>
<evidence type="ECO:0000256" key="1">
    <source>
        <dbReference type="ARBA" id="ARBA00004496"/>
    </source>
</evidence>
<proteinExistence type="predicted"/>
<organism evidence="6 7">
    <name type="scientific">Phnomibacter ginsenosidimutans</name>
    <dbReference type="NCBI Taxonomy" id="2676868"/>
    <lineage>
        <taxon>Bacteria</taxon>
        <taxon>Pseudomonadati</taxon>
        <taxon>Bacteroidota</taxon>
        <taxon>Chitinophagia</taxon>
        <taxon>Chitinophagales</taxon>
        <taxon>Chitinophagaceae</taxon>
        <taxon>Phnomibacter</taxon>
    </lineage>
</organism>
<dbReference type="InterPro" id="IPR012312">
    <property type="entry name" value="Hemerythrin-like"/>
</dbReference>
<dbReference type="PANTHER" id="PTHR36438:SF1">
    <property type="entry name" value="IRON-SULFUR CLUSTER REPAIR PROTEIN YTFE"/>
    <property type="match status" value="1"/>
</dbReference>
<dbReference type="RefSeq" id="WP_157478796.1">
    <property type="nucleotide sequence ID" value="NZ_CP046566.1"/>
</dbReference>
<dbReference type="PANTHER" id="PTHR36438">
    <property type="entry name" value="IRON-SULFUR CLUSTER REPAIR PROTEIN YTFE"/>
    <property type="match status" value="1"/>
</dbReference>
<dbReference type="AlphaFoldDB" id="A0A6I6GDN2"/>
<dbReference type="GO" id="GO:0005737">
    <property type="term" value="C:cytoplasm"/>
    <property type="evidence" value="ECO:0007669"/>
    <property type="project" value="UniProtKB-SubCell"/>
</dbReference>
<dbReference type="GO" id="GO:0046872">
    <property type="term" value="F:metal ion binding"/>
    <property type="evidence" value="ECO:0007669"/>
    <property type="project" value="UniProtKB-KW"/>
</dbReference>
<keyword evidence="4" id="KW-0408">Iron</keyword>
<gene>
    <name evidence="6" type="primary">ric</name>
    <name evidence="6" type="ORF">GLV81_10315</name>
</gene>
<protein>
    <submittedName>
        <fullName evidence="6">Iron-sulfur cluster repair di-iron protein</fullName>
    </submittedName>
</protein>
<sequence length="238" mass="27056">MTIQANNTLGTIVKQHHLTAHILEKYQLDFCCKGKQTLEEACAHNQLDLNIVLADLQQVSLDEQQQAPQTESMNVEELISVIIRKHHLYVLQQGASIQHHLQKVASKHGDKFPYMIKVWEVFMPALAHLHDHMQKEEQILFPRIRDVYAASKKKQTTLFSPAYLQAPIAAMEAEHDDAGDAFAQIRVLTNNYAIPEGACNTFSLLLMELQDFEADLHRHVHLENHVLFPAALQLMAAN</sequence>
<keyword evidence="3" id="KW-0479">Metal-binding</keyword>
<dbReference type="InterPro" id="IPR019903">
    <property type="entry name" value="RIC_family"/>
</dbReference>
<evidence type="ECO:0000259" key="5">
    <source>
        <dbReference type="Pfam" id="PF01814"/>
    </source>
</evidence>
<dbReference type="Pfam" id="PF01814">
    <property type="entry name" value="Hemerythrin"/>
    <property type="match status" value="1"/>
</dbReference>
<dbReference type="Pfam" id="PF04405">
    <property type="entry name" value="ScdA_N"/>
    <property type="match status" value="1"/>
</dbReference>
<dbReference type="InterPro" id="IPR038062">
    <property type="entry name" value="ScdA-like_N_sf"/>
</dbReference>
<dbReference type="NCBIfam" id="TIGR03652">
    <property type="entry name" value="FeS_repair_RIC"/>
    <property type="match status" value="1"/>
</dbReference>
<dbReference type="EMBL" id="CP046566">
    <property type="protein sequence ID" value="QGW28440.1"/>
    <property type="molecule type" value="Genomic_DNA"/>
</dbReference>
<comment type="subcellular location">
    <subcellularLocation>
        <location evidence="1">Cytoplasm</location>
    </subcellularLocation>
</comment>
<evidence type="ECO:0000313" key="6">
    <source>
        <dbReference type="EMBL" id="QGW28440.1"/>
    </source>
</evidence>
<name>A0A6I6GDN2_9BACT</name>
<dbReference type="Gene3D" id="1.20.120.520">
    <property type="entry name" value="nmb1532 protein domain like"/>
    <property type="match status" value="1"/>
</dbReference>
<evidence type="ECO:0000256" key="3">
    <source>
        <dbReference type="ARBA" id="ARBA00022723"/>
    </source>
</evidence>
<accession>A0A6I6GDN2</accession>
<feature type="domain" description="Hemerythrin-like" evidence="5">
    <location>
        <begin position="82"/>
        <end position="231"/>
    </location>
</feature>
<keyword evidence="2" id="KW-0963">Cytoplasm</keyword>